<comment type="caution">
    <text evidence="9">The sequence shown here is derived from an EMBL/GenBank/DDBJ whole genome shotgun (WGS) entry which is preliminary data.</text>
</comment>
<accession>A0AAQ1JVE2</accession>
<keyword evidence="6 7" id="KW-0472">Membrane</keyword>
<keyword evidence="5 7" id="KW-1133">Transmembrane helix</keyword>
<feature type="transmembrane region" description="Helical" evidence="7">
    <location>
        <begin position="136"/>
        <end position="157"/>
    </location>
</feature>
<dbReference type="FunFam" id="1.20.1720.10:FF:000011">
    <property type="entry name" value="Transporter, major facilitator family"/>
    <property type="match status" value="1"/>
</dbReference>
<dbReference type="InterPro" id="IPR036259">
    <property type="entry name" value="MFS_trans_sf"/>
</dbReference>
<feature type="transmembrane region" description="Helical" evidence="7">
    <location>
        <begin position="295"/>
        <end position="321"/>
    </location>
</feature>
<feature type="transmembrane region" description="Helical" evidence="7">
    <location>
        <begin position="333"/>
        <end position="353"/>
    </location>
</feature>
<dbReference type="GO" id="GO:0022857">
    <property type="term" value="F:transmembrane transporter activity"/>
    <property type="evidence" value="ECO:0007669"/>
    <property type="project" value="InterPro"/>
</dbReference>
<reference evidence="9 10" key="1">
    <citation type="submission" date="2016-10" db="EMBL/GenBank/DDBJ databases">
        <authorList>
            <person name="Varghese N."/>
            <person name="Submissions S."/>
        </authorList>
    </citation>
    <scope>NUCLEOTIDE SEQUENCE [LARGE SCALE GENOMIC DNA]</scope>
    <source>
        <strain evidence="9 10">LMG 22274</strain>
    </source>
</reference>
<dbReference type="InterPro" id="IPR020846">
    <property type="entry name" value="MFS_dom"/>
</dbReference>
<keyword evidence="3" id="KW-1003">Cell membrane</keyword>
<evidence type="ECO:0000256" key="6">
    <source>
        <dbReference type="ARBA" id="ARBA00023136"/>
    </source>
</evidence>
<dbReference type="GO" id="GO:0005886">
    <property type="term" value="C:plasma membrane"/>
    <property type="evidence" value="ECO:0007669"/>
    <property type="project" value="UniProtKB-SubCell"/>
</dbReference>
<dbReference type="Gene3D" id="1.20.1250.20">
    <property type="entry name" value="MFS general substrate transporter like domains"/>
    <property type="match status" value="1"/>
</dbReference>
<evidence type="ECO:0000256" key="2">
    <source>
        <dbReference type="ARBA" id="ARBA00022448"/>
    </source>
</evidence>
<dbReference type="CDD" id="cd17321">
    <property type="entry name" value="MFS_MMR_MDR_like"/>
    <property type="match status" value="1"/>
</dbReference>
<evidence type="ECO:0000256" key="1">
    <source>
        <dbReference type="ARBA" id="ARBA00004651"/>
    </source>
</evidence>
<evidence type="ECO:0000313" key="9">
    <source>
        <dbReference type="EMBL" id="SEJ94947.1"/>
    </source>
</evidence>
<dbReference type="PANTHER" id="PTHR42718:SF46">
    <property type="entry name" value="BLR6921 PROTEIN"/>
    <property type="match status" value="1"/>
</dbReference>
<feature type="transmembrane region" description="Helical" evidence="7">
    <location>
        <begin position="78"/>
        <end position="99"/>
    </location>
</feature>
<gene>
    <name evidence="9" type="ORF">SAMN05216550_111146</name>
</gene>
<feature type="domain" description="Major facilitator superfamily (MFS) profile" evidence="8">
    <location>
        <begin position="45"/>
        <end position="480"/>
    </location>
</feature>
<dbReference type="Proteomes" id="UP000183529">
    <property type="component" value="Unassembled WGS sequence"/>
</dbReference>
<dbReference type="PANTHER" id="PTHR42718">
    <property type="entry name" value="MAJOR FACILITATOR SUPERFAMILY MULTIDRUG TRANSPORTER MFSC"/>
    <property type="match status" value="1"/>
</dbReference>
<feature type="transmembrane region" description="Helical" evidence="7">
    <location>
        <begin position="43"/>
        <end position="66"/>
    </location>
</feature>
<feature type="transmembrane region" description="Helical" evidence="7">
    <location>
        <begin position="231"/>
        <end position="252"/>
    </location>
</feature>
<evidence type="ECO:0000256" key="3">
    <source>
        <dbReference type="ARBA" id="ARBA00022475"/>
    </source>
</evidence>
<sequence>MQLPAARAVLSSMPITTPTASSRAPAAHPADDAESGLPFPQRYYAILVVALGITLAVLDGAIANVALPTIAHDLRASAASSIWIVNAYQLSVTISLLPLASLGDRIGYKRVYLAGLALFTVASLGCALAGTLTQLALARMIQGFGGAGIMSVNTALVRMIYPRAQLGRGVAINAMVVAVASAVGPTLASGVLAIASWPWLFAINVPIGIAAFALGVRALPMNEGHPAPYDYVSAVFNAIVFGLLIFAVDGFGHGENPLWIAAQLTGAVVVGWFFVRRQLSQPAPLLPVDLLANPVFALSISTSVCSFCAQMLAFVALPFMLQDAFGFSQVDTGLLMTPWPLVIIGAAPLAGWLSDRYAAGMLGGIGLVLFALGLLSLATLGAHPSVFDIGWRMALCGAGFGIFQSPNNRQILSSAPRERSGGASGMLGTARLTGQTLGAALVALIFGVAPQHGPALALYVATAFSAVAAVVSLMRLVPQRNARLRG</sequence>
<dbReference type="SUPFAM" id="SSF103473">
    <property type="entry name" value="MFS general substrate transporter"/>
    <property type="match status" value="1"/>
</dbReference>
<protein>
    <submittedName>
        <fullName evidence="9">MFS transporter, DHA2 family, multidrug resistance protein</fullName>
    </submittedName>
</protein>
<dbReference type="Gene3D" id="1.20.1720.10">
    <property type="entry name" value="Multidrug resistance protein D"/>
    <property type="match status" value="1"/>
</dbReference>
<name>A0AAQ1JVE2_9BURK</name>
<evidence type="ECO:0000313" key="10">
    <source>
        <dbReference type="Proteomes" id="UP000183529"/>
    </source>
</evidence>
<comment type="subcellular location">
    <subcellularLocation>
        <location evidence="1">Cell membrane</location>
        <topology evidence="1">Multi-pass membrane protein</topology>
    </subcellularLocation>
</comment>
<feature type="transmembrane region" description="Helical" evidence="7">
    <location>
        <begin position="360"/>
        <end position="383"/>
    </location>
</feature>
<feature type="transmembrane region" description="Helical" evidence="7">
    <location>
        <begin position="199"/>
        <end position="219"/>
    </location>
</feature>
<keyword evidence="4 7" id="KW-0812">Transmembrane</keyword>
<evidence type="ECO:0000256" key="4">
    <source>
        <dbReference type="ARBA" id="ARBA00022692"/>
    </source>
</evidence>
<evidence type="ECO:0000256" key="5">
    <source>
        <dbReference type="ARBA" id="ARBA00022989"/>
    </source>
</evidence>
<dbReference type="AlphaFoldDB" id="A0AAQ1JVE2"/>
<feature type="transmembrane region" description="Helical" evidence="7">
    <location>
        <begin position="455"/>
        <end position="477"/>
    </location>
</feature>
<dbReference type="EMBL" id="FNZM01000011">
    <property type="protein sequence ID" value="SEJ94947.1"/>
    <property type="molecule type" value="Genomic_DNA"/>
</dbReference>
<organism evidence="9 10">
    <name type="scientific">Paraburkholderia tropica</name>
    <dbReference type="NCBI Taxonomy" id="92647"/>
    <lineage>
        <taxon>Bacteria</taxon>
        <taxon>Pseudomonadati</taxon>
        <taxon>Pseudomonadota</taxon>
        <taxon>Betaproteobacteria</taxon>
        <taxon>Burkholderiales</taxon>
        <taxon>Burkholderiaceae</taxon>
        <taxon>Paraburkholderia</taxon>
    </lineage>
</organism>
<dbReference type="Pfam" id="PF07690">
    <property type="entry name" value="MFS_1"/>
    <property type="match status" value="1"/>
</dbReference>
<proteinExistence type="predicted"/>
<evidence type="ECO:0000256" key="7">
    <source>
        <dbReference type="SAM" id="Phobius"/>
    </source>
</evidence>
<keyword evidence="2" id="KW-0813">Transport</keyword>
<evidence type="ECO:0000259" key="8">
    <source>
        <dbReference type="PROSITE" id="PS50850"/>
    </source>
</evidence>
<feature type="transmembrane region" description="Helical" evidence="7">
    <location>
        <begin position="169"/>
        <end position="193"/>
    </location>
</feature>
<dbReference type="InterPro" id="IPR011701">
    <property type="entry name" value="MFS"/>
</dbReference>
<dbReference type="PROSITE" id="PS50850">
    <property type="entry name" value="MFS"/>
    <property type="match status" value="1"/>
</dbReference>
<dbReference type="FunFam" id="1.20.1250.20:FF:000168">
    <property type="entry name" value="Transporter, major facilitator family"/>
    <property type="match status" value="1"/>
</dbReference>
<feature type="transmembrane region" description="Helical" evidence="7">
    <location>
        <begin position="258"/>
        <end position="275"/>
    </location>
</feature>
<feature type="transmembrane region" description="Helical" evidence="7">
    <location>
        <begin position="111"/>
        <end position="130"/>
    </location>
</feature>